<dbReference type="Proteomes" id="UP000034665">
    <property type="component" value="Unassembled WGS sequence"/>
</dbReference>
<dbReference type="STRING" id="1619013.UT41_C0001G0226"/>
<comment type="caution">
    <text evidence="2">The sequence shown here is derived from an EMBL/GenBank/DDBJ whole genome shotgun (WGS) entry which is preliminary data.</text>
</comment>
<proteinExistence type="predicted"/>
<dbReference type="PANTHER" id="PTHR43861">
    <property type="entry name" value="TRANS-ACONITATE 2-METHYLTRANSFERASE-RELATED"/>
    <property type="match status" value="1"/>
</dbReference>
<evidence type="ECO:0000313" key="2">
    <source>
        <dbReference type="EMBL" id="KKR12682.1"/>
    </source>
</evidence>
<dbReference type="InterPro" id="IPR013216">
    <property type="entry name" value="Methyltransf_11"/>
</dbReference>
<dbReference type="GO" id="GO:0032259">
    <property type="term" value="P:methylation"/>
    <property type="evidence" value="ECO:0007669"/>
    <property type="project" value="UniProtKB-KW"/>
</dbReference>
<name>A0A0G0RGC3_9BACT</name>
<feature type="domain" description="Methyltransferase type 11" evidence="1">
    <location>
        <begin position="51"/>
        <end position="143"/>
    </location>
</feature>
<sequence length="256" mass="29445">MATDKKTIESYSNYAEQWAEYMRAGKNIAHEYLEKPAMCKKLPNLHGSTVLCVGCGTGEECEHLRSLGAYRVIGIDISSGLIELAKKSYPDCEFMVMDMEHLDLPDDSFDFVYSSLVLHYIDSWNDVLVSIHRVLKKGGKFLFSTHHPVVYGAGRTRTEDERASLLGYIKHLKLGTCTVLGDYYSPRKIDDIWFGNLEISYFHRPMDALMRDILQSPFVLTDFEEPRVDDRAQSVDPVFWEVRKKIPLFVIFELKK</sequence>
<keyword evidence="2" id="KW-0489">Methyltransferase</keyword>
<evidence type="ECO:0000313" key="3">
    <source>
        <dbReference type="Proteomes" id="UP000034665"/>
    </source>
</evidence>
<dbReference type="SUPFAM" id="SSF53335">
    <property type="entry name" value="S-adenosyl-L-methionine-dependent methyltransferases"/>
    <property type="match status" value="1"/>
</dbReference>
<organism evidence="2 3">
    <name type="scientific">Candidatus Wolfebacteria bacterium GW2011_GWC2_39_22</name>
    <dbReference type="NCBI Taxonomy" id="1619013"/>
    <lineage>
        <taxon>Bacteria</taxon>
        <taxon>Candidatus Wolfeibacteriota</taxon>
    </lineage>
</organism>
<dbReference type="AlphaFoldDB" id="A0A0G0RGC3"/>
<dbReference type="InterPro" id="IPR029063">
    <property type="entry name" value="SAM-dependent_MTases_sf"/>
</dbReference>
<dbReference type="CDD" id="cd02440">
    <property type="entry name" value="AdoMet_MTases"/>
    <property type="match status" value="1"/>
</dbReference>
<accession>A0A0G0RGC3</accession>
<evidence type="ECO:0000259" key="1">
    <source>
        <dbReference type="Pfam" id="PF08241"/>
    </source>
</evidence>
<dbReference type="EMBL" id="LBWR01000001">
    <property type="protein sequence ID" value="KKR12682.1"/>
    <property type="molecule type" value="Genomic_DNA"/>
</dbReference>
<protein>
    <submittedName>
        <fullName evidence="2">Methyltransferase type 11</fullName>
    </submittedName>
</protein>
<keyword evidence="2" id="KW-0808">Transferase</keyword>
<dbReference type="PANTHER" id="PTHR43861:SF1">
    <property type="entry name" value="TRANS-ACONITATE 2-METHYLTRANSFERASE"/>
    <property type="match status" value="1"/>
</dbReference>
<dbReference type="Pfam" id="PF08241">
    <property type="entry name" value="Methyltransf_11"/>
    <property type="match status" value="1"/>
</dbReference>
<dbReference type="GO" id="GO:0008757">
    <property type="term" value="F:S-adenosylmethionine-dependent methyltransferase activity"/>
    <property type="evidence" value="ECO:0007669"/>
    <property type="project" value="InterPro"/>
</dbReference>
<reference evidence="2 3" key="1">
    <citation type="journal article" date="2015" name="Nature">
        <title>rRNA introns, odd ribosomes, and small enigmatic genomes across a large radiation of phyla.</title>
        <authorList>
            <person name="Brown C.T."/>
            <person name="Hug L.A."/>
            <person name="Thomas B.C."/>
            <person name="Sharon I."/>
            <person name="Castelle C.J."/>
            <person name="Singh A."/>
            <person name="Wilkins M.J."/>
            <person name="Williams K.H."/>
            <person name="Banfield J.F."/>
        </authorList>
    </citation>
    <scope>NUCLEOTIDE SEQUENCE [LARGE SCALE GENOMIC DNA]</scope>
</reference>
<dbReference type="Gene3D" id="3.40.50.150">
    <property type="entry name" value="Vaccinia Virus protein VP39"/>
    <property type="match status" value="1"/>
</dbReference>
<gene>
    <name evidence="2" type="ORF">UT41_C0001G0226</name>
</gene>